<dbReference type="STRING" id="59733.SAMN05421769_3060"/>
<organism evidence="1 2">
    <name type="scientific">Chryseobacterium scophthalmum</name>
    <dbReference type="NCBI Taxonomy" id="59733"/>
    <lineage>
        <taxon>Bacteria</taxon>
        <taxon>Pseudomonadati</taxon>
        <taxon>Bacteroidota</taxon>
        <taxon>Flavobacteriia</taxon>
        <taxon>Flavobacteriales</taxon>
        <taxon>Weeksellaceae</taxon>
        <taxon>Chryseobacterium group</taxon>
        <taxon>Chryseobacterium</taxon>
    </lineage>
</organism>
<evidence type="ECO:0000313" key="2">
    <source>
        <dbReference type="Proteomes" id="UP000184782"/>
    </source>
</evidence>
<proteinExistence type="predicted"/>
<keyword evidence="2" id="KW-1185">Reference proteome</keyword>
<accession>A0A1N6I0B4</accession>
<gene>
    <name evidence="1" type="ORF">SAMN05421769_3060</name>
</gene>
<evidence type="ECO:0000313" key="1">
    <source>
        <dbReference type="EMBL" id="SIO25528.1"/>
    </source>
</evidence>
<dbReference type="Proteomes" id="UP000184782">
    <property type="component" value="Unassembled WGS sequence"/>
</dbReference>
<reference evidence="2" key="1">
    <citation type="submission" date="2016-12" db="EMBL/GenBank/DDBJ databases">
        <authorList>
            <person name="Varghese N."/>
            <person name="Submissions S."/>
        </authorList>
    </citation>
    <scope>NUCLEOTIDE SEQUENCE [LARGE SCALE GENOMIC DNA]</scope>
    <source>
        <strain evidence="2">DSM 16779</strain>
    </source>
</reference>
<name>A0A1N6I0B4_9FLAO</name>
<dbReference type="AlphaFoldDB" id="A0A1N6I0B4"/>
<protein>
    <recommendedName>
        <fullName evidence="3">YD repeat-containing protein</fullName>
    </recommendedName>
</protein>
<dbReference type="OrthoDB" id="9814627at2"/>
<evidence type="ECO:0008006" key="3">
    <source>
        <dbReference type="Google" id="ProtNLM"/>
    </source>
</evidence>
<dbReference type="EMBL" id="FSRQ01000002">
    <property type="protein sequence ID" value="SIO25528.1"/>
    <property type="molecule type" value="Genomic_DNA"/>
</dbReference>
<dbReference type="RefSeq" id="WP_143747595.1">
    <property type="nucleotide sequence ID" value="NZ_FSRQ01000002.1"/>
</dbReference>
<sequence length="1057" mass="119267">MTKIILLLTTFCISTNINAQRQLMQKSEVKSPESYSFEKYGNVPVNLYTGAIDLKIPITSIDENGVSVPITLTYDSSGFIPHKKSEVSGVNWALLAGGRITRTLNGTPDEYVGNPNFPGIFGSPRDVHGFLKGVRTHSSTNVDAYNLYGGTGKIDTNNNTIGWTMGPGSDPSNAYEGTPDIFNFNMMGISGKFVVGNDGRVLVESDDPNITVDLSQMAVYGGANFCGNDIVSIITIIDGQGNQYIFGGDLSKYELSYYNNNVLFQEGFKGFPTINAFSLSKIIYNGGKTVEFKYFEGSLKQQYDFCHNPNILSGTATNPALSIEAYFQEGARSDDWWFCLAAGGPGMSCSGSQGGTAGALESFSVLKKSVLTSIKYGNHEIKINYLNTGYPIKHRYSAPKYLNEWVIDNVETYSHTKLIKKTQFSYDHLGGEFKRPFLKSVKDIFSNQEYTFAYNTLYSLPPYYTKGIDHWGYWNGLDGNTHLAPLTDYNYTTGDYTLNNTYRDPSAIYFNQGLLNKVNYPTKGYTTFEYEIQSYGKRVERNSASNFSPTLTNNVGFAGGARIKEIKNYSEGVLVSQKQYRYTTSLNNTSSSGILMHWPRYIYYWEFTQQGDFGPEWHKTYIRTSSSIIQSSLDSYNVGYKKVFEIEPGKGYTEFDFSNYETHPDQLIPDTNNIREYINTYANITPVNLYKNFNNLYGIDKSIVRGKLLSQKTYSESDLVNPIKIIDFDYTDNIDFNPNNLDDNNKYVSINHMTGKWVQGYRKFMNSSHLKKKIIKDYFNGTEVKSETDYFYDSPANLSLSREVFKSSDNTEIKTNYQYLMDIWNGVPNHAASFVPPYAFMMNMFAKNMFSIPLVTTTYKNNTFLGRSQVLYNYSDSNVGILPKKLLSYTENKLIASHPYIDLPDTNFATEEVVYDLYDDTGNLQQYTTKDGISTTIIWGYNKTLPIAKITGAKLSDIPTSIITTLINASATDGQAPPMNDETTFLQALELFRKDVSLSDFQITTYSHDPLIGVRSITPPSGVREIYKYDSAGRLKEVRENSYSGNLLKEYNYNFKQ</sequence>